<dbReference type="EMBL" id="CP026924">
    <property type="protein sequence ID" value="AVH41996.1"/>
    <property type="molecule type" value="Genomic_DNA"/>
</dbReference>
<dbReference type="RefSeq" id="WP_104679520.1">
    <property type="nucleotide sequence ID" value="NZ_JAANRZ010000021.1"/>
</dbReference>
<dbReference type="AlphaFoldDB" id="A0A2L2LCL2"/>
<evidence type="ECO:0000313" key="3">
    <source>
        <dbReference type="Proteomes" id="UP000237717"/>
    </source>
</evidence>
<name>A0A2L2LCL2_AGRTU</name>
<dbReference type="InterPro" id="IPR006944">
    <property type="entry name" value="Phage/GTA_portal"/>
</dbReference>
<evidence type="ECO:0000256" key="1">
    <source>
        <dbReference type="SAM" id="MobiDB-lite"/>
    </source>
</evidence>
<protein>
    <recommendedName>
        <fullName evidence="4">Phage portal protein</fullName>
    </recommendedName>
</protein>
<dbReference type="Proteomes" id="UP000237717">
    <property type="component" value="Chromosome I"/>
</dbReference>
<dbReference type="Gene3D" id="3.30.1120.70">
    <property type="match status" value="1"/>
</dbReference>
<accession>A0A2L2LCL2</accession>
<dbReference type="NCBIfam" id="TIGR01537">
    <property type="entry name" value="portal_HK97"/>
    <property type="match status" value="1"/>
</dbReference>
<proteinExistence type="predicted"/>
<evidence type="ECO:0008006" key="4">
    <source>
        <dbReference type="Google" id="ProtNLM"/>
    </source>
</evidence>
<evidence type="ECO:0000313" key="2">
    <source>
        <dbReference type="EMBL" id="AVH41996.1"/>
    </source>
</evidence>
<dbReference type="Gene3D" id="1.20.1270.210">
    <property type="match status" value="1"/>
</dbReference>
<sequence length="407" mass="44566">MGFWSEVKNRIGIGERKAYLLSDPAVSEIFGVRTTTSGVSVGGLSALNTPAVLQAVRLISESIGSLPVKLYREQAEAKEIVSKHTAHKIVHTRANEWTGAGAIRTQLTSDALIYGNGFARVVRYPDGRPFELIRLLPGTVSVMEDSLGAAPPFYRVSENSGSRDYSHTEILHIPSFLNRSPISFGREAIGLASVLEKHGATFFTSGARPNAIISNEKAQGGEAGATIISNMRKSFREWMRGASADPLILDGGWKYEAPALTSTDSQYVENRLEQINEISRVFGVPPHLLFQLERATWSNAEQMGASFLQLCLRPWLDKWQEALATVLLTEIEQNDHWFEFVVDDLMRADMASRTANITALVTNRVMSPNEARAILNMPPLPGGDELINPHTTSGATPVAAPQKEPAK</sequence>
<feature type="region of interest" description="Disordered" evidence="1">
    <location>
        <begin position="386"/>
        <end position="407"/>
    </location>
</feature>
<dbReference type="Pfam" id="PF04860">
    <property type="entry name" value="Phage_portal"/>
    <property type="match status" value="1"/>
</dbReference>
<dbReference type="Gene3D" id="3.40.140.120">
    <property type="match status" value="1"/>
</dbReference>
<organism evidence="2 3">
    <name type="scientific">Agrobacterium tumefaciens</name>
    <dbReference type="NCBI Taxonomy" id="358"/>
    <lineage>
        <taxon>Bacteria</taxon>
        <taxon>Pseudomonadati</taxon>
        <taxon>Pseudomonadota</taxon>
        <taxon>Alphaproteobacteria</taxon>
        <taxon>Hyphomicrobiales</taxon>
        <taxon>Rhizobiaceae</taxon>
        <taxon>Rhizobium/Agrobacterium group</taxon>
        <taxon>Agrobacterium</taxon>
        <taxon>Agrobacterium tumefaciens complex</taxon>
    </lineage>
</organism>
<reference evidence="2 3" key="1">
    <citation type="submission" date="2018-02" db="EMBL/GenBank/DDBJ databases">
        <title>Complete genome sequence of Agrobacterium tumefaciens 1D1609.</title>
        <authorList>
            <person name="Cho S.-T."/>
            <person name="Haryono M."/>
            <person name="Chang H.-H."/>
            <person name="Santos M.N."/>
            <person name="Lai E.-M."/>
            <person name="Kuo C.-H."/>
        </authorList>
    </citation>
    <scope>NUCLEOTIDE SEQUENCE [LARGE SCALE GENOMIC DNA]</scope>
    <source>
        <strain evidence="2 3">1D1609</strain>
    </source>
</reference>
<dbReference type="InterPro" id="IPR006427">
    <property type="entry name" value="Portal_HK97"/>
</dbReference>
<gene>
    <name evidence="2" type="ORF">At1D1609_19420</name>
</gene>